<protein>
    <submittedName>
        <fullName evidence="2">Uncharacterized protein</fullName>
    </submittedName>
</protein>
<organism evidence="2 3">
    <name type="scientific">Elasticomyces elasticus</name>
    <dbReference type="NCBI Taxonomy" id="574655"/>
    <lineage>
        <taxon>Eukaryota</taxon>
        <taxon>Fungi</taxon>
        <taxon>Dikarya</taxon>
        <taxon>Ascomycota</taxon>
        <taxon>Pezizomycotina</taxon>
        <taxon>Dothideomycetes</taxon>
        <taxon>Dothideomycetidae</taxon>
        <taxon>Mycosphaerellales</taxon>
        <taxon>Teratosphaeriaceae</taxon>
        <taxon>Elasticomyces</taxon>
    </lineage>
</organism>
<reference evidence="2" key="1">
    <citation type="submission" date="2023-08" db="EMBL/GenBank/DDBJ databases">
        <title>Black Yeasts Isolated from many extreme environments.</title>
        <authorList>
            <person name="Coleine C."/>
            <person name="Stajich J.E."/>
            <person name="Selbmann L."/>
        </authorList>
    </citation>
    <scope>NUCLEOTIDE SEQUENCE</scope>
    <source>
        <strain evidence="2">CCFEE 5810</strain>
    </source>
</reference>
<feature type="compositionally biased region" description="Polar residues" evidence="1">
    <location>
        <begin position="108"/>
        <end position="136"/>
    </location>
</feature>
<feature type="compositionally biased region" description="Acidic residues" evidence="1">
    <location>
        <begin position="43"/>
        <end position="52"/>
    </location>
</feature>
<name>A0AAN7ZYE4_9PEZI</name>
<evidence type="ECO:0000313" key="2">
    <source>
        <dbReference type="EMBL" id="KAK5691089.1"/>
    </source>
</evidence>
<dbReference type="AlphaFoldDB" id="A0AAN7ZYE4"/>
<feature type="compositionally biased region" description="Low complexity" evidence="1">
    <location>
        <begin position="392"/>
        <end position="409"/>
    </location>
</feature>
<dbReference type="Proteomes" id="UP001310594">
    <property type="component" value="Unassembled WGS sequence"/>
</dbReference>
<feature type="region of interest" description="Disordered" evidence="1">
    <location>
        <begin position="1"/>
        <end position="156"/>
    </location>
</feature>
<feature type="compositionally biased region" description="Basic and acidic residues" evidence="1">
    <location>
        <begin position="415"/>
        <end position="424"/>
    </location>
</feature>
<dbReference type="EMBL" id="JAVRQU010000022">
    <property type="protein sequence ID" value="KAK5691089.1"/>
    <property type="molecule type" value="Genomic_DNA"/>
</dbReference>
<feature type="compositionally biased region" description="Low complexity" evidence="1">
    <location>
        <begin position="1"/>
        <end position="17"/>
    </location>
</feature>
<accession>A0AAN7ZYE4</accession>
<feature type="region of interest" description="Disordered" evidence="1">
    <location>
        <begin position="290"/>
        <end position="484"/>
    </location>
</feature>
<feature type="compositionally biased region" description="Polar residues" evidence="1">
    <location>
        <begin position="87"/>
        <end position="96"/>
    </location>
</feature>
<evidence type="ECO:0000256" key="1">
    <source>
        <dbReference type="SAM" id="MobiDB-lite"/>
    </source>
</evidence>
<proteinExistence type="predicted"/>
<evidence type="ECO:0000313" key="3">
    <source>
        <dbReference type="Proteomes" id="UP001310594"/>
    </source>
</evidence>
<feature type="compositionally biased region" description="Polar residues" evidence="1">
    <location>
        <begin position="298"/>
        <end position="326"/>
    </location>
</feature>
<comment type="caution">
    <text evidence="2">The sequence shown here is derived from an EMBL/GenBank/DDBJ whole genome shotgun (WGS) entry which is preliminary data.</text>
</comment>
<gene>
    <name evidence="2" type="ORF">LTR97_011741</name>
</gene>
<sequence>MFKHVPSPLQTPPSSLSKKTAPTYYEDIYGTENPDEDQHPDQCESESDSDDNMAERDTTDSAPTRIFKPYMRSPKQLVSDETEHSGETSSDETVSPDQEGALAKDDIFSNQNLPYNNNNISKRASTSTPNLFQTRRTPTKAPAIPTKLTPKSFGMFGTAPLTPETSSNMNSMNTSDAITFGGFGERETVLQAPTTTSINQHSNSAISTDDMNDTFATLEPADDLLGGFENALTEPTHQSTSNSHESMLDLGRDLSMFTHQNANDALNHQAATALQSDPNFVLYQPVLDQQAADDAPSEQATSEFQIQASSAPVDTADTSRAQSADPNSAVARDSPMPGTFPEETETETAAEKSGVEDEGYQADVDNTIDQIDPPQPKRRGRPAKSATPSKQSAPAPATATDDTPRSTRSVTTKQIEAEKAEKIANRLRKRHALPAPTRASPRNKETARSATLRKKGKQAAPIANGVNKKTVAKGSRKSGRLEGVRNWKGEKLDVGSKGYVKVQEEVEDRAEYEKHY</sequence>